<accession>A0ABY4CR56</accession>
<evidence type="ECO:0000259" key="1">
    <source>
        <dbReference type="Pfam" id="PF04326"/>
    </source>
</evidence>
<gene>
    <name evidence="2" type="ORF">LSG31_05475</name>
</gene>
<keyword evidence="3" id="KW-1185">Reference proteome</keyword>
<sequence>MEQIKIVRVNEMLGQYVDRPVYIGMVLKRYDKELENESNHIVVALTAFIVSTQLGWSPWTDPIDFDYKDFRIVRYLTTAQSLLKMLDLWCESKSYRDELGIDLWHPDKELRWWDEITVSPGSPISERVNGLPCKVLRTRTKTKGERLEVVPLVAENLPYFPDLQVAHDILIIGETSYLRKGLIPGTELFILDDTPRISKIHICSEETTIRIDGVFQAIHLELKIYGNNGFWHSQSVHEPGDYHVSWTGIPDEVIWVLTHGSEVLQMEQFHIGHQSERGRVTVLSTTASIEAWVESGEGQNVEFKENLNKKDNKEFVESVSAFTNTNDGVILVGVSDSGKIHGISKEPELESKITNYSGPQKLNNSEGTD</sequence>
<dbReference type="InterPro" id="IPR007421">
    <property type="entry name" value="Schlafen_AlbA_2_dom"/>
</dbReference>
<proteinExistence type="predicted"/>
<dbReference type="EMBL" id="CP089291">
    <property type="protein sequence ID" value="UOF91698.1"/>
    <property type="molecule type" value="Genomic_DNA"/>
</dbReference>
<evidence type="ECO:0000313" key="3">
    <source>
        <dbReference type="Proteomes" id="UP000830167"/>
    </source>
</evidence>
<dbReference type="RefSeq" id="WP_347438388.1">
    <property type="nucleotide sequence ID" value="NZ_CP089291.1"/>
</dbReference>
<organism evidence="2 3">
    <name type="scientific">Fodinisporobacter ferrooxydans</name>
    <dbReference type="NCBI Taxonomy" id="2901836"/>
    <lineage>
        <taxon>Bacteria</taxon>
        <taxon>Bacillati</taxon>
        <taxon>Bacillota</taxon>
        <taxon>Bacilli</taxon>
        <taxon>Bacillales</taxon>
        <taxon>Alicyclobacillaceae</taxon>
        <taxon>Fodinisporobacter</taxon>
    </lineage>
</organism>
<protein>
    <submittedName>
        <fullName evidence="2">ATP-binding protein</fullName>
    </submittedName>
</protein>
<dbReference type="InterPro" id="IPR038461">
    <property type="entry name" value="Schlafen_AlbA_2_dom_sf"/>
</dbReference>
<reference evidence="2" key="1">
    <citation type="submission" date="2021-12" db="EMBL/GenBank/DDBJ databases">
        <title>Alicyclobacillaceae gen. nov., sp. nov., isolated from chalcocite enrichment system.</title>
        <authorList>
            <person name="Jiang Z."/>
        </authorList>
    </citation>
    <scope>NUCLEOTIDE SEQUENCE</scope>
    <source>
        <strain evidence="2">MYW30-H2</strain>
    </source>
</reference>
<dbReference type="Proteomes" id="UP000830167">
    <property type="component" value="Chromosome"/>
</dbReference>
<keyword evidence="2" id="KW-0547">Nucleotide-binding</keyword>
<dbReference type="Gene3D" id="3.30.950.30">
    <property type="entry name" value="Schlafen, AAA domain"/>
    <property type="match status" value="1"/>
</dbReference>
<dbReference type="GO" id="GO:0005524">
    <property type="term" value="F:ATP binding"/>
    <property type="evidence" value="ECO:0007669"/>
    <property type="project" value="UniProtKB-KW"/>
</dbReference>
<feature type="domain" description="Schlafen AlbA-2" evidence="1">
    <location>
        <begin position="297"/>
        <end position="355"/>
    </location>
</feature>
<name>A0ABY4CR56_9BACL</name>
<evidence type="ECO:0000313" key="2">
    <source>
        <dbReference type="EMBL" id="UOF91698.1"/>
    </source>
</evidence>
<dbReference type="Pfam" id="PF04326">
    <property type="entry name" value="SLFN_AlbA_2"/>
    <property type="match status" value="1"/>
</dbReference>
<keyword evidence="2" id="KW-0067">ATP-binding</keyword>